<dbReference type="OrthoDB" id="3247158at2759"/>
<reference evidence="2" key="1">
    <citation type="submission" date="2010-02" db="EMBL/GenBank/DDBJ databases">
        <title>Sequencing and annotation of the Blastocystis hominis genome.</title>
        <authorList>
            <person name="Wincker P."/>
        </authorList>
    </citation>
    <scope>NUCLEOTIDE SEQUENCE</scope>
    <source>
        <strain evidence="2">Singapore isolate B</strain>
    </source>
</reference>
<feature type="domain" description="Smr" evidence="1">
    <location>
        <begin position="280"/>
        <end position="353"/>
    </location>
</feature>
<dbReference type="GeneID" id="24922613"/>
<organism evidence="2">
    <name type="scientific">Blastocystis hominis</name>
    <dbReference type="NCBI Taxonomy" id="12968"/>
    <lineage>
        <taxon>Eukaryota</taxon>
        <taxon>Sar</taxon>
        <taxon>Stramenopiles</taxon>
        <taxon>Bigyra</taxon>
        <taxon>Opalozoa</taxon>
        <taxon>Opalinata</taxon>
        <taxon>Blastocystidae</taxon>
        <taxon>Blastocystis</taxon>
    </lineage>
</organism>
<dbReference type="PROSITE" id="PS50828">
    <property type="entry name" value="SMR"/>
    <property type="match status" value="1"/>
</dbReference>
<evidence type="ECO:0000313" key="2">
    <source>
        <dbReference type="EMBL" id="CBK22672.2"/>
    </source>
</evidence>
<dbReference type="PANTHER" id="PTHR47417:SF1">
    <property type="entry name" value="SMR DOMAIN-CONTAINING PROTEIN YPL199C"/>
    <property type="match status" value="1"/>
</dbReference>
<dbReference type="Proteomes" id="UP000008312">
    <property type="component" value="Unassembled WGS sequence"/>
</dbReference>
<name>D8M2U9_BLAHO</name>
<dbReference type="EMBL" id="FN668650">
    <property type="protein sequence ID" value="CBK22672.2"/>
    <property type="molecule type" value="Genomic_DNA"/>
</dbReference>
<dbReference type="InterPro" id="IPR002625">
    <property type="entry name" value="Smr_dom"/>
</dbReference>
<dbReference type="AlphaFoldDB" id="D8M2U9"/>
<dbReference type="SUPFAM" id="SSF160443">
    <property type="entry name" value="SMR domain-like"/>
    <property type="match status" value="1"/>
</dbReference>
<dbReference type="InParanoid" id="D8M2U9"/>
<sequence length="353" mass="40851">MGDNSDVEIVINCNVDYVDASNMCRDLGLTPKHVVSNHSTGEKPAPSCEMDDTICEAFLEQRYSCSCESLLGQQQQSPKNSESYSQRAIKSIFPSPFISEFKRDTPEIESEYLKYKYSFIPSDQIMSAFIRSKNDYDACVQLIETEFKAQIHAHWTEYSLFKRKYQNCSHRYVVNELKKQVTYCKPIQIEDDEEYSPPSYVSQDTMMSTAKRHEVWKCQQNLRVLQNKRAEECRGNGKYLDSTTRAIARQKEQCSLSNEEAGRVIFQQHNGTNSLHGYNIDFHGLQVREVESYMDKILEIGRKRKSRTRVTVITGSGNHSTNNISTIRRYIQNRLQRENCPYTINGAYLTFTC</sequence>
<protein>
    <recommendedName>
        <fullName evidence="1">Smr domain-containing protein</fullName>
    </recommendedName>
</protein>
<dbReference type="SMART" id="SM00463">
    <property type="entry name" value="SMR"/>
    <property type="match status" value="1"/>
</dbReference>
<dbReference type="RefSeq" id="XP_012896720.1">
    <property type="nucleotide sequence ID" value="XM_013041266.1"/>
</dbReference>
<dbReference type="InterPro" id="IPR053020">
    <property type="entry name" value="Smr_domain_protein"/>
</dbReference>
<proteinExistence type="predicted"/>
<dbReference type="PANTHER" id="PTHR47417">
    <property type="entry name" value="SMR DOMAIN-CONTAINING PROTEIN YPL199C"/>
    <property type="match status" value="1"/>
</dbReference>
<evidence type="ECO:0000259" key="1">
    <source>
        <dbReference type="PROSITE" id="PS50828"/>
    </source>
</evidence>
<evidence type="ECO:0000313" key="3">
    <source>
        <dbReference type="Proteomes" id="UP000008312"/>
    </source>
</evidence>
<dbReference type="Gene3D" id="3.30.1370.110">
    <property type="match status" value="1"/>
</dbReference>
<gene>
    <name evidence="2" type="ORF">GSBLH_T00006489001</name>
</gene>
<dbReference type="InterPro" id="IPR036063">
    <property type="entry name" value="Smr_dom_sf"/>
</dbReference>
<keyword evidence="3" id="KW-1185">Reference proteome</keyword>
<accession>D8M2U9</accession>